<keyword evidence="2" id="KW-0472">Membrane</keyword>
<dbReference type="EMBL" id="MN369762">
    <property type="protein sequence ID" value="QGH80420.1"/>
    <property type="molecule type" value="Genomic_DNA"/>
</dbReference>
<feature type="transmembrane region" description="Helical" evidence="2">
    <location>
        <begin position="210"/>
        <end position="228"/>
    </location>
</feature>
<keyword evidence="2" id="KW-0812">Transmembrane</keyword>
<reference evidence="3 4" key="1">
    <citation type="submission" date="2019-08" db="EMBL/GenBank/DDBJ databases">
        <authorList>
            <person name="Bianchetto T."/>
            <person name="Ward B."/>
            <person name="Althoff P."/>
            <person name="Ashe A."/>
            <person name="Boggs D."/>
            <person name="Devereaux C."/>
            <person name="Kar E."/>
            <person name="Naccarato C."/>
            <person name="Sanders S."/>
            <person name="Haydock J."/>
            <person name="Ettinger A.-S.H."/>
            <person name="Ettinger W.F."/>
            <person name="Anders K.R."/>
            <person name="Garlena R.A."/>
            <person name="Russell D.A."/>
            <person name="Pope W.H."/>
            <person name="Jacobs-Sera D."/>
            <person name="Hatfull G.F."/>
        </authorList>
    </citation>
    <scope>NUCLEOTIDE SEQUENCE [LARGE SCALE GENOMIC DNA]</scope>
</reference>
<feature type="transmembrane region" description="Helical" evidence="2">
    <location>
        <begin position="179"/>
        <end position="198"/>
    </location>
</feature>
<name>A0A5Q2WMG7_9CAUD</name>
<evidence type="ECO:0000313" key="3">
    <source>
        <dbReference type="EMBL" id="QGH80420.1"/>
    </source>
</evidence>
<gene>
    <name evidence="3" type="primary">45</name>
    <name evidence="3" type="ORF">SEA_BRYLER_45</name>
</gene>
<accession>A0A5Q2WMG7</accession>
<organism evidence="3 4">
    <name type="scientific">Mycobacterium phage Bryler</name>
    <dbReference type="NCBI Taxonomy" id="2653755"/>
    <lineage>
        <taxon>Viruses</taxon>
        <taxon>Duplodnaviria</taxon>
        <taxon>Heunggongvirae</taxon>
        <taxon>Uroviricota</taxon>
        <taxon>Caudoviricetes</taxon>
        <taxon>Weiservirinae</taxon>
        <taxon>Unicornvirus</taxon>
        <taxon>Unicornvirus bryler</taxon>
    </lineage>
</organism>
<dbReference type="Proteomes" id="UP000405876">
    <property type="component" value="Segment"/>
</dbReference>
<proteinExistence type="predicted"/>
<keyword evidence="2" id="KW-1133">Transmembrane helix</keyword>
<evidence type="ECO:0000256" key="1">
    <source>
        <dbReference type="SAM" id="MobiDB-lite"/>
    </source>
</evidence>
<protein>
    <submittedName>
        <fullName evidence="3">Membrane protein</fullName>
    </submittedName>
</protein>
<feature type="transmembrane region" description="Helical" evidence="2">
    <location>
        <begin position="100"/>
        <end position="119"/>
    </location>
</feature>
<feature type="transmembrane region" description="Helical" evidence="2">
    <location>
        <begin position="139"/>
        <end position="158"/>
    </location>
</feature>
<dbReference type="RefSeq" id="YP_009951323.1">
    <property type="nucleotide sequence ID" value="NC_051600.1"/>
</dbReference>
<evidence type="ECO:0000313" key="4">
    <source>
        <dbReference type="Proteomes" id="UP000405876"/>
    </source>
</evidence>
<sequence length="288" mass="31854">MLVTWFAAGAAAVSLILRRRTWRTLGERGASITVLSLGLAAVLLSEHNGLGPIVWRATGYGNLDDFAGHLLWVVAFIALLHQALYRLVDSDEQREIFDALVRWPVTLIVPLMLSAMYASTTTDAEPVDSIAAAPHVGPWLWFYRIVWYGGMIYLNSVLIRVLRIVRKTGGGPQRIARMYLLAGWLTLAALTVRVASWWDALAALGHIPPLARSAATVVIATAAAVSWLKKLHGYRSLLRGTRTSRRARRRDTLESHRLRVLLAAGSMLDDQPPREPDPPQHPQPQPAT</sequence>
<dbReference type="KEGG" id="vg:60322759"/>
<feature type="transmembrane region" description="Helical" evidence="2">
    <location>
        <begin position="70"/>
        <end position="88"/>
    </location>
</feature>
<feature type="region of interest" description="Disordered" evidence="1">
    <location>
        <begin position="266"/>
        <end position="288"/>
    </location>
</feature>
<dbReference type="GeneID" id="60322759"/>
<feature type="compositionally biased region" description="Pro residues" evidence="1">
    <location>
        <begin position="279"/>
        <end position="288"/>
    </location>
</feature>
<evidence type="ECO:0000256" key="2">
    <source>
        <dbReference type="SAM" id="Phobius"/>
    </source>
</evidence>
<keyword evidence="4" id="KW-1185">Reference proteome</keyword>